<keyword evidence="2" id="KW-1185">Reference proteome</keyword>
<protein>
    <submittedName>
        <fullName evidence="1">Uncharacterized protein</fullName>
    </submittedName>
</protein>
<dbReference type="Proteomes" id="UP001055879">
    <property type="component" value="Linkage Group LG18"/>
</dbReference>
<organism evidence="1 2">
    <name type="scientific">Arctium lappa</name>
    <name type="common">Greater burdock</name>
    <name type="synonym">Lappa major</name>
    <dbReference type="NCBI Taxonomy" id="4217"/>
    <lineage>
        <taxon>Eukaryota</taxon>
        <taxon>Viridiplantae</taxon>
        <taxon>Streptophyta</taxon>
        <taxon>Embryophyta</taxon>
        <taxon>Tracheophyta</taxon>
        <taxon>Spermatophyta</taxon>
        <taxon>Magnoliopsida</taxon>
        <taxon>eudicotyledons</taxon>
        <taxon>Gunneridae</taxon>
        <taxon>Pentapetalae</taxon>
        <taxon>asterids</taxon>
        <taxon>campanulids</taxon>
        <taxon>Asterales</taxon>
        <taxon>Asteraceae</taxon>
        <taxon>Carduoideae</taxon>
        <taxon>Cardueae</taxon>
        <taxon>Arctiinae</taxon>
        <taxon>Arctium</taxon>
    </lineage>
</organism>
<reference evidence="1 2" key="2">
    <citation type="journal article" date="2022" name="Mol. Ecol. Resour.">
        <title>The genomes of chicory, endive, great burdock and yacon provide insights into Asteraceae paleo-polyploidization history and plant inulin production.</title>
        <authorList>
            <person name="Fan W."/>
            <person name="Wang S."/>
            <person name="Wang H."/>
            <person name="Wang A."/>
            <person name="Jiang F."/>
            <person name="Liu H."/>
            <person name="Zhao H."/>
            <person name="Xu D."/>
            <person name="Zhang Y."/>
        </authorList>
    </citation>
    <scope>NUCLEOTIDE SEQUENCE [LARGE SCALE GENOMIC DNA]</scope>
    <source>
        <strain evidence="2">cv. Niubang</strain>
    </source>
</reference>
<gene>
    <name evidence="1" type="ORF">L6452_44232</name>
</gene>
<sequence length="117" mass="12966">MPMVFGQIGQAMSFYSFILDNDLLRICNIEGNCSGLLYANGSHKDGMSCQKLFVNGLVRFGIMVSSPTGIQAIPIPIKSIRVGEYARYEMRDAQEMKIDKPGEDEVDSIFGISMYLA</sequence>
<name>A0ACB8XFU7_ARCLA</name>
<comment type="caution">
    <text evidence="1">The sequence shown here is derived from an EMBL/GenBank/DDBJ whole genome shotgun (WGS) entry which is preliminary data.</text>
</comment>
<reference evidence="2" key="1">
    <citation type="journal article" date="2022" name="Mol. Ecol. Resour.">
        <title>The genomes of chicory, endive, great burdock and yacon provide insights into Asteraceae palaeo-polyploidization history and plant inulin production.</title>
        <authorList>
            <person name="Fan W."/>
            <person name="Wang S."/>
            <person name="Wang H."/>
            <person name="Wang A."/>
            <person name="Jiang F."/>
            <person name="Liu H."/>
            <person name="Zhao H."/>
            <person name="Xu D."/>
            <person name="Zhang Y."/>
        </authorList>
    </citation>
    <scope>NUCLEOTIDE SEQUENCE [LARGE SCALE GENOMIC DNA]</scope>
    <source>
        <strain evidence="2">cv. Niubang</strain>
    </source>
</reference>
<evidence type="ECO:0000313" key="2">
    <source>
        <dbReference type="Proteomes" id="UP001055879"/>
    </source>
</evidence>
<accession>A0ACB8XFU7</accession>
<evidence type="ECO:0000313" key="1">
    <source>
        <dbReference type="EMBL" id="KAI3665603.1"/>
    </source>
</evidence>
<proteinExistence type="predicted"/>
<dbReference type="EMBL" id="CM042064">
    <property type="protein sequence ID" value="KAI3665603.1"/>
    <property type="molecule type" value="Genomic_DNA"/>
</dbReference>